<evidence type="ECO:0000313" key="2">
    <source>
        <dbReference type="WBParaSite" id="jg21332"/>
    </source>
</evidence>
<name>A0A915DNT4_9BILA</name>
<dbReference type="Proteomes" id="UP000887574">
    <property type="component" value="Unplaced"/>
</dbReference>
<keyword evidence="1" id="KW-1185">Reference proteome</keyword>
<dbReference type="WBParaSite" id="jg21332">
    <property type="protein sequence ID" value="jg21332"/>
    <property type="gene ID" value="jg21332"/>
</dbReference>
<reference evidence="2" key="1">
    <citation type="submission" date="2022-11" db="UniProtKB">
        <authorList>
            <consortium name="WormBaseParasite"/>
        </authorList>
    </citation>
    <scope>IDENTIFICATION</scope>
</reference>
<accession>A0A915DNT4</accession>
<organism evidence="1 2">
    <name type="scientific">Ditylenchus dipsaci</name>
    <dbReference type="NCBI Taxonomy" id="166011"/>
    <lineage>
        <taxon>Eukaryota</taxon>
        <taxon>Metazoa</taxon>
        <taxon>Ecdysozoa</taxon>
        <taxon>Nematoda</taxon>
        <taxon>Chromadorea</taxon>
        <taxon>Rhabditida</taxon>
        <taxon>Tylenchina</taxon>
        <taxon>Tylenchomorpha</taxon>
        <taxon>Sphaerularioidea</taxon>
        <taxon>Anguinidae</taxon>
        <taxon>Anguininae</taxon>
        <taxon>Ditylenchus</taxon>
    </lineage>
</organism>
<sequence>MISSKGKCSTLNGTSKFEFGRAKEIKFLDYFVKVTFSKNTLRFISLISAAWIGGLTEPLFAVKLWNCFEQNCFDKKEVKNDQLTRSLAQFPSLFSGYSKRDRNLSSGNG</sequence>
<proteinExistence type="predicted"/>
<evidence type="ECO:0000313" key="1">
    <source>
        <dbReference type="Proteomes" id="UP000887574"/>
    </source>
</evidence>
<protein>
    <submittedName>
        <fullName evidence="2">Uncharacterized protein</fullName>
    </submittedName>
</protein>
<dbReference type="AlphaFoldDB" id="A0A915DNT4"/>